<reference evidence="1 2" key="1">
    <citation type="submission" date="2024-02" db="EMBL/GenBank/DDBJ databases">
        <title>Seven novel Bacillus-like species.</title>
        <authorList>
            <person name="Liu G."/>
        </authorList>
    </citation>
    <scope>NUCLEOTIDE SEQUENCE [LARGE SCALE GENOMIC DNA]</scope>
    <source>
        <strain evidence="1 2">FJAT-52054</strain>
    </source>
</reference>
<evidence type="ECO:0000313" key="1">
    <source>
        <dbReference type="EMBL" id="WXB95930.1"/>
    </source>
</evidence>
<dbReference type="InterPro" id="IPR022551">
    <property type="entry name" value="BrxC"/>
</dbReference>
<proteinExistence type="predicted"/>
<dbReference type="Pfam" id="PF11009">
    <property type="entry name" value="BrxC"/>
    <property type="match status" value="1"/>
</dbReference>
<evidence type="ECO:0000313" key="2">
    <source>
        <dbReference type="Proteomes" id="UP001377337"/>
    </source>
</evidence>
<gene>
    <name evidence="1" type="primary">ytxJ</name>
    <name evidence="1" type="ORF">WCV65_15380</name>
</gene>
<protein>
    <submittedName>
        <fullName evidence="1">Bacillithiol system redox-active protein YtxJ</fullName>
    </submittedName>
</protein>
<name>A0ABZ2NFC1_9BACI</name>
<keyword evidence="2" id="KW-1185">Reference proteome</keyword>
<dbReference type="Proteomes" id="UP001377337">
    <property type="component" value="Chromosome"/>
</dbReference>
<sequence length="109" mass="12467">MKEQIKEISEFESLLQTHDQFLFVKHSLTCPISKEAFRQFSQFDSSQNDLKSFYLHVQESRELSAYIAEKLGIKHESPQAILIDHGSAVWNASHWNITADSLKKAASSL</sequence>
<dbReference type="NCBIfam" id="TIGR04019">
    <property type="entry name" value="B_thiol_YtxJ"/>
    <property type="match status" value="1"/>
</dbReference>
<accession>A0ABZ2NFC1</accession>
<dbReference type="EMBL" id="CP147407">
    <property type="protein sequence ID" value="WXB95930.1"/>
    <property type="molecule type" value="Genomic_DNA"/>
</dbReference>
<dbReference type="Gene3D" id="3.40.30.10">
    <property type="entry name" value="Glutaredoxin"/>
    <property type="match status" value="1"/>
</dbReference>
<dbReference type="RefSeq" id="WP_035409532.1">
    <property type="nucleotide sequence ID" value="NZ_CP147407.1"/>
</dbReference>
<organism evidence="1 2">
    <name type="scientific">Metabacillus sediminis</name>
    <dbReference type="NCBI Taxonomy" id="3117746"/>
    <lineage>
        <taxon>Bacteria</taxon>
        <taxon>Bacillati</taxon>
        <taxon>Bacillota</taxon>
        <taxon>Bacilli</taxon>
        <taxon>Bacillales</taxon>
        <taxon>Bacillaceae</taxon>
        <taxon>Metabacillus</taxon>
    </lineage>
</organism>